<dbReference type="KEGG" id="chk:D4L85_18785"/>
<dbReference type="Proteomes" id="UP000266183">
    <property type="component" value="Chromosome"/>
</dbReference>
<evidence type="ECO:0000313" key="2">
    <source>
        <dbReference type="Proteomes" id="UP000266183"/>
    </source>
</evidence>
<proteinExistence type="predicted"/>
<sequence>MGARFVGRLFIFFFVLWAAPAFGDCSDWDQLFISKGLIPRQIKADANDNVYMLGYVTGSGFVLGAYSFLYEPYADNYVLLKFDKDRNLVWGRRVADSNGGASIEMEIDQSNNIIVSGFYEGIILFGSIRLSFSTGQDLFVVKFSPDAVPLWAIRSTGSGQEYPTDMVISANQNIIVSGTYTGSGVKIGGKALASFGGEDSFVASITPNGVVSWANGYGGTPGLNPDHIWGVDTDSQNNIVMTGTFASTQIRFGSTTLNLSVSGTDNSFLVKLNPAGTVLWAQAGDGDDTGTLWGTDVAVGLHDQIYQLARFGGRTTVGSQTVISAGGLDNYVCEMDPSGNVLAVQQLGGENYDWGTQVDVASDGHVVVSGFEYSNTFVAGPFHTSKTLPFDFGSDIFVIEYTEDLTPACAHFVTGRNGATTFDMSIDPSNNIWLGIDFEIFDYFHDNNFDSRYTLDDANISFIGARIGHDPDLLVWPTAPLIPPDLVVSLGPDILKCRQQTVTLTPAPPHMNAQYQWSNGSTQSSTDQIAAGWVWVDVTWQGQTKRDSVLISNIAPLDVTLGDDQKLCAGNAVSWNLPLIADATYTWSDGDTSPSKTVTTPGTYSVELSNACETVSASIVISGIAPLRVTLGANQKLCAGKTASWNLTPIDDATYTWNDGDTSPSKTAAAPGTYSVELTNVCETVSASVLISYIAPLNVTLGNDQTICPGDAVSWSLTPTEGAIFAWNDGDTSPSKTVKEPGTYSVKVTNVCETISTSTTIALRPLPVVSLGDDRKICGENGTLAYEPQADETLQWSNGSTLPSISVSQSGTYTLEVSNTCGTSSDAVSIQLVSLEGMTLPNVITPNGDNKNEYFVLPDALHDSGLRIYNRWGETVYQTSAYQNDWPQGNFATGVYFYTLQGECVSALKGSLHVVD</sequence>
<dbReference type="EMBL" id="CP032382">
    <property type="protein sequence ID" value="AYB32494.1"/>
    <property type="molecule type" value="Genomic_DNA"/>
</dbReference>
<evidence type="ECO:0000313" key="1">
    <source>
        <dbReference type="EMBL" id="AYB32494.1"/>
    </source>
</evidence>
<accession>A0A385SND5</accession>
<name>A0A385SND5_9BACT</name>
<organism evidence="1 2">
    <name type="scientific">Chryseolinea soli</name>
    <dbReference type="NCBI Taxonomy" id="2321403"/>
    <lineage>
        <taxon>Bacteria</taxon>
        <taxon>Pseudomonadati</taxon>
        <taxon>Bacteroidota</taxon>
        <taxon>Cytophagia</taxon>
        <taxon>Cytophagales</taxon>
        <taxon>Fulvivirgaceae</taxon>
        <taxon>Chryseolinea</taxon>
    </lineage>
</organism>
<gene>
    <name evidence="1" type="ORF">D4L85_18785</name>
</gene>
<dbReference type="OrthoDB" id="1491125at2"/>
<dbReference type="Pfam" id="PF13585">
    <property type="entry name" value="CHU_C"/>
    <property type="match status" value="1"/>
</dbReference>
<dbReference type="AlphaFoldDB" id="A0A385SND5"/>
<reference evidence="2" key="1">
    <citation type="submission" date="2018-09" db="EMBL/GenBank/DDBJ databases">
        <title>Chryseolinea sp. KIS68-18 isolated from soil.</title>
        <authorList>
            <person name="Weon H.-Y."/>
            <person name="Kwon S.-W."/>
            <person name="Lee S.A."/>
        </authorList>
    </citation>
    <scope>NUCLEOTIDE SEQUENCE [LARGE SCALE GENOMIC DNA]</scope>
    <source>
        <strain evidence="2">KIS68-18</strain>
    </source>
</reference>
<dbReference type="PANTHER" id="PTHR35580">
    <property type="entry name" value="CELL SURFACE GLYCOPROTEIN (S-LAYER PROTEIN)-LIKE PROTEIN"/>
    <property type="match status" value="1"/>
</dbReference>
<dbReference type="RefSeq" id="WP_119755747.1">
    <property type="nucleotide sequence ID" value="NZ_CP032382.1"/>
</dbReference>
<keyword evidence="2" id="KW-1185">Reference proteome</keyword>
<dbReference type="InterPro" id="IPR052918">
    <property type="entry name" value="Motility_Chemotaxis_Reg"/>
</dbReference>
<protein>
    <recommendedName>
        <fullName evidence="3">Gliding motility-associated C-terminal domain-containing protein</fullName>
    </recommendedName>
</protein>
<evidence type="ECO:0008006" key="3">
    <source>
        <dbReference type="Google" id="ProtNLM"/>
    </source>
</evidence>
<dbReference type="PANTHER" id="PTHR35580:SF1">
    <property type="entry name" value="PHYTASE-LIKE DOMAIN-CONTAINING PROTEIN"/>
    <property type="match status" value="1"/>
</dbReference>